<organism evidence="8 9">
    <name type="scientific">Psilocybe cf. subviscida</name>
    <dbReference type="NCBI Taxonomy" id="2480587"/>
    <lineage>
        <taxon>Eukaryota</taxon>
        <taxon>Fungi</taxon>
        <taxon>Dikarya</taxon>
        <taxon>Basidiomycota</taxon>
        <taxon>Agaricomycotina</taxon>
        <taxon>Agaricomycetes</taxon>
        <taxon>Agaricomycetidae</taxon>
        <taxon>Agaricales</taxon>
        <taxon>Agaricineae</taxon>
        <taxon>Strophariaceae</taxon>
        <taxon>Psilocybe</taxon>
    </lineage>
</organism>
<evidence type="ECO:0000313" key="8">
    <source>
        <dbReference type="EMBL" id="KAF5315181.1"/>
    </source>
</evidence>
<comment type="subcellular location">
    <subcellularLocation>
        <location evidence="1">Membrane</location>
        <topology evidence="1">Multi-pass membrane protein</topology>
    </subcellularLocation>
</comment>
<evidence type="ECO:0000256" key="3">
    <source>
        <dbReference type="ARBA" id="ARBA00022989"/>
    </source>
</evidence>
<keyword evidence="3 6" id="KW-1133">Transmembrane helix</keyword>
<dbReference type="Gene3D" id="1.20.1720.10">
    <property type="entry name" value="Multidrug resistance protein D"/>
    <property type="match status" value="1"/>
</dbReference>
<dbReference type="GO" id="GO:0022857">
    <property type="term" value="F:transmembrane transporter activity"/>
    <property type="evidence" value="ECO:0007669"/>
    <property type="project" value="InterPro"/>
</dbReference>
<sequence>MENTTQMTSKESFSAPAERVRPPLRKMQSVAFDALSATTTIIPESGSETAPFDIEHVPVANDPRAWSKTRKNVSLGLIASASMIAALASNIQNPAINIMEADLPATASQFSLTVSLFILTQGLLPLFWSAISEVKGRRLVYILSLSIFMLGSIAVALSRNVASVIGFRCVEAAGSSAVIAIGAATLADIFEPPERGTKMGIYYIAPLLGPAMGPIFGGILTSVWNWRAIFWFLTILSAISVFFFILFFKDTFRPERSLTYQRVVREKMRSTASLPLAYPTHRPPMPRVNSILTLGAGSDIEGGPTSVAQENEPAPTAIKLSLTDVNPFRPIGHVIRRPNNVLILLSSGFLYAFGFVILFATSRTLADRYGYDPLLIGLIAIAYGAGSMAGSLLGGCWSDYAMKKMRVANGGVTYPEMRLACTIWMGIFLPPSVIALGWVYHFHLHIAVVCVFLFLNGFFTIWIYCGSLAYLVDANNGRSSTAVSTNGAFRGVFAFIATEIAVPLQDGLGDGLMYLVWAGVVALGVLCIFIVSKKGQQWRLDAEMREAELSKASDEVSAPK</sequence>
<feature type="transmembrane region" description="Helical" evidence="6">
    <location>
        <begin position="419"/>
        <end position="440"/>
    </location>
</feature>
<feature type="transmembrane region" description="Helical" evidence="6">
    <location>
        <begin position="103"/>
        <end position="127"/>
    </location>
</feature>
<comment type="caution">
    <text evidence="8">The sequence shown here is derived from an EMBL/GenBank/DDBJ whole genome shotgun (WGS) entry which is preliminary data.</text>
</comment>
<dbReference type="OrthoDB" id="2585655at2759"/>
<dbReference type="InterPro" id="IPR011701">
    <property type="entry name" value="MFS"/>
</dbReference>
<feature type="transmembrane region" description="Helical" evidence="6">
    <location>
        <begin position="201"/>
        <end position="223"/>
    </location>
</feature>
<feature type="transmembrane region" description="Helical" evidence="6">
    <location>
        <begin position="165"/>
        <end position="189"/>
    </location>
</feature>
<proteinExistence type="predicted"/>
<dbReference type="EMBL" id="JAACJJ010000043">
    <property type="protein sequence ID" value="KAF5315181.1"/>
    <property type="molecule type" value="Genomic_DNA"/>
</dbReference>
<keyword evidence="9" id="KW-1185">Reference proteome</keyword>
<feature type="transmembrane region" description="Helical" evidence="6">
    <location>
        <begin position="374"/>
        <end position="398"/>
    </location>
</feature>
<evidence type="ECO:0000256" key="6">
    <source>
        <dbReference type="SAM" id="Phobius"/>
    </source>
</evidence>
<feature type="transmembrane region" description="Helical" evidence="6">
    <location>
        <begin position="73"/>
        <end position="91"/>
    </location>
</feature>
<evidence type="ECO:0000256" key="1">
    <source>
        <dbReference type="ARBA" id="ARBA00004141"/>
    </source>
</evidence>
<protein>
    <recommendedName>
        <fullName evidence="7">Major facilitator superfamily (MFS) profile domain-containing protein</fullName>
    </recommendedName>
</protein>
<keyword evidence="2 6" id="KW-0812">Transmembrane</keyword>
<accession>A0A8H5B2L5</accession>
<reference evidence="8 9" key="1">
    <citation type="journal article" date="2020" name="ISME J.">
        <title>Uncovering the hidden diversity of litter-decomposition mechanisms in mushroom-forming fungi.</title>
        <authorList>
            <person name="Floudas D."/>
            <person name="Bentzer J."/>
            <person name="Ahren D."/>
            <person name="Johansson T."/>
            <person name="Persson P."/>
            <person name="Tunlid A."/>
        </authorList>
    </citation>
    <scope>NUCLEOTIDE SEQUENCE [LARGE SCALE GENOMIC DNA]</scope>
    <source>
        <strain evidence="8 9">CBS 101986</strain>
    </source>
</reference>
<feature type="transmembrane region" description="Helical" evidence="6">
    <location>
        <begin position="341"/>
        <end position="362"/>
    </location>
</feature>
<dbReference type="InterPro" id="IPR036259">
    <property type="entry name" value="MFS_trans_sf"/>
</dbReference>
<dbReference type="Pfam" id="PF07690">
    <property type="entry name" value="MFS_1"/>
    <property type="match status" value="1"/>
</dbReference>
<keyword evidence="4 6" id="KW-0472">Membrane</keyword>
<dbReference type="Proteomes" id="UP000567179">
    <property type="component" value="Unassembled WGS sequence"/>
</dbReference>
<dbReference type="AlphaFoldDB" id="A0A8H5B2L5"/>
<feature type="region of interest" description="Disordered" evidence="5">
    <location>
        <begin position="1"/>
        <end position="20"/>
    </location>
</feature>
<dbReference type="PROSITE" id="PS50850">
    <property type="entry name" value="MFS"/>
    <property type="match status" value="1"/>
</dbReference>
<feature type="transmembrane region" description="Helical" evidence="6">
    <location>
        <begin position="483"/>
        <end position="502"/>
    </location>
</feature>
<feature type="transmembrane region" description="Helical" evidence="6">
    <location>
        <begin position="139"/>
        <end position="159"/>
    </location>
</feature>
<feature type="transmembrane region" description="Helical" evidence="6">
    <location>
        <begin position="514"/>
        <end position="531"/>
    </location>
</feature>
<feature type="compositionally biased region" description="Polar residues" evidence="5">
    <location>
        <begin position="1"/>
        <end position="12"/>
    </location>
</feature>
<feature type="transmembrane region" description="Helical" evidence="6">
    <location>
        <begin position="446"/>
        <end position="471"/>
    </location>
</feature>
<evidence type="ECO:0000256" key="4">
    <source>
        <dbReference type="ARBA" id="ARBA00023136"/>
    </source>
</evidence>
<gene>
    <name evidence="8" type="ORF">D9619_007451</name>
</gene>
<feature type="domain" description="Major facilitator superfamily (MFS) profile" evidence="7">
    <location>
        <begin position="74"/>
        <end position="536"/>
    </location>
</feature>
<evidence type="ECO:0000256" key="5">
    <source>
        <dbReference type="SAM" id="MobiDB-lite"/>
    </source>
</evidence>
<evidence type="ECO:0000313" key="9">
    <source>
        <dbReference type="Proteomes" id="UP000567179"/>
    </source>
</evidence>
<name>A0A8H5B2L5_9AGAR</name>
<evidence type="ECO:0000259" key="7">
    <source>
        <dbReference type="PROSITE" id="PS50850"/>
    </source>
</evidence>
<dbReference type="PANTHER" id="PTHR23502">
    <property type="entry name" value="MAJOR FACILITATOR SUPERFAMILY"/>
    <property type="match status" value="1"/>
</dbReference>
<dbReference type="InterPro" id="IPR020846">
    <property type="entry name" value="MFS_dom"/>
</dbReference>
<feature type="transmembrane region" description="Helical" evidence="6">
    <location>
        <begin position="229"/>
        <end position="248"/>
    </location>
</feature>
<dbReference type="PANTHER" id="PTHR23502:SF5">
    <property type="entry name" value="QUINIDINE RESISTANCE PROTEIN 3"/>
    <property type="match status" value="1"/>
</dbReference>
<dbReference type="SUPFAM" id="SSF103473">
    <property type="entry name" value="MFS general substrate transporter"/>
    <property type="match status" value="1"/>
</dbReference>
<evidence type="ECO:0000256" key="2">
    <source>
        <dbReference type="ARBA" id="ARBA00022692"/>
    </source>
</evidence>
<dbReference type="GO" id="GO:0005886">
    <property type="term" value="C:plasma membrane"/>
    <property type="evidence" value="ECO:0007669"/>
    <property type="project" value="TreeGrafter"/>
</dbReference>
<dbReference type="Gene3D" id="1.20.1250.20">
    <property type="entry name" value="MFS general substrate transporter like domains"/>
    <property type="match status" value="1"/>
</dbReference>